<evidence type="ECO:0000313" key="1">
    <source>
        <dbReference type="EMBL" id="PWA56940.1"/>
    </source>
</evidence>
<reference evidence="1 2" key="1">
    <citation type="journal article" date="2018" name="Mol. Plant">
        <title>The genome of Artemisia annua provides insight into the evolution of Asteraceae family and artemisinin biosynthesis.</title>
        <authorList>
            <person name="Shen Q."/>
            <person name="Zhang L."/>
            <person name="Liao Z."/>
            <person name="Wang S."/>
            <person name="Yan T."/>
            <person name="Shi P."/>
            <person name="Liu M."/>
            <person name="Fu X."/>
            <person name="Pan Q."/>
            <person name="Wang Y."/>
            <person name="Lv Z."/>
            <person name="Lu X."/>
            <person name="Zhang F."/>
            <person name="Jiang W."/>
            <person name="Ma Y."/>
            <person name="Chen M."/>
            <person name="Hao X."/>
            <person name="Li L."/>
            <person name="Tang Y."/>
            <person name="Lv G."/>
            <person name="Zhou Y."/>
            <person name="Sun X."/>
            <person name="Brodelius P.E."/>
            <person name="Rose J.K.C."/>
            <person name="Tang K."/>
        </authorList>
    </citation>
    <scope>NUCLEOTIDE SEQUENCE [LARGE SCALE GENOMIC DNA]</scope>
    <source>
        <strain evidence="2">cv. Huhao1</strain>
        <tissue evidence="1">Leaf</tissue>
    </source>
</reference>
<organism evidence="1 2">
    <name type="scientific">Artemisia annua</name>
    <name type="common">Sweet wormwood</name>
    <dbReference type="NCBI Taxonomy" id="35608"/>
    <lineage>
        <taxon>Eukaryota</taxon>
        <taxon>Viridiplantae</taxon>
        <taxon>Streptophyta</taxon>
        <taxon>Embryophyta</taxon>
        <taxon>Tracheophyta</taxon>
        <taxon>Spermatophyta</taxon>
        <taxon>Magnoliopsida</taxon>
        <taxon>eudicotyledons</taxon>
        <taxon>Gunneridae</taxon>
        <taxon>Pentapetalae</taxon>
        <taxon>asterids</taxon>
        <taxon>campanulids</taxon>
        <taxon>Asterales</taxon>
        <taxon>Asteraceae</taxon>
        <taxon>Asteroideae</taxon>
        <taxon>Anthemideae</taxon>
        <taxon>Artemisiinae</taxon>
        <taxon>Artemisia</taxon>
    </lineage>
</organism>
<keyword evidence="1" id="KW-0695">RNA-directed DNA polymerase</keyword>
<keyword evidence="2" id="KW-1185">Reference proteome</keyword>
<keyword evidence="1" id="KW-0548">Nucleotidyltransferase</keyword>
<evidence type="ECO:0000313" key="2">
    <source>
        <dbReference type="Proteomes" id="UP000245207"/>
    </source>
</evidence>
<comment type="caution">
    <text evidence="1">The sequence shown here is derived from an EMBL/GenBank/DDBJ whole genome shotgun (WGS) entry which is preliminary data.</text>
</comment>
<dbReference type="AlphaFoldDB" id="A0A2U1M6T0"/>
<dbReference type="GO" id="GO:0003964">
    <property type="term" value="F:RNA-directed DNA polymerase activity"/>
    <property type="evidence" value="ECO:0007669"/>
    <property type="project" value="UniProtKB-KW"/>
</dbReference>
<proteinExistence type="predicted"/>
<dbReference type="Proteomes" id="UP000245207">
    <property type="component" value="Unassembled WGS sequence"/>
</dbReference>
<dbReference type="OrthoDB" id="1752048at2759"/>
<accession>A0A2U1M6T0</accession>
<dbReference type="EMBL" id="PKPP01006309">
    <property type="protein sequence ID" value="PWA56940.1"/>
    <property type="molecule type" value="Genomic_DNA"/>
</dbReference>
<gene>
    <name evidence="1" type="ORF">CTI12_AA406340</name>
</gene>
<keyword evidence="1" id="KW-0808">Transferase</keyword>
<name>A0A2U1M6T0_ARTAN</name>
<sequence length="150" mass="17229">MDGFHKLVLDTWTNDGIVEANGLISFKKKLQYLKGAIREWIAIKRLDSSKLKKEHLSRLSSIDVKIDHGKATDLDFLNRRESSRILCDLDRIEASDLAQKARIKYALEGDENSSFFYATLKKKSTTPRYQGDLSNRSFLYGRKVDTISKI</sequence>
<protein>
    <submittedName>
        <fullName evidence="1">RNA-directed DNA polymerase, eukaryota, Reverse transcriptase zinc-binding domain protein</fullName>
    </submittedName>
</protein>